<feature type="region of interest" description="Disordered" evidence="1">
    <location>
        <begin position="37"/>
        <end position="64"/>
    </location>
</feature>
<feature type="compositionally biased region" description="Basic residues" evidence="1">
    <location>
        <begin position="358"/>
        <end position="367"/>
    </location>
</feature>
<protein>
    <submittedName>
        <fullName evidence="2">Uncharacterized protein</fullName>
    </submittedName>
</protein>
<evidence type="ECO:0000313" key="3">
    <source>
        <dbReference type="Proteomes" id="UP001203297"/>
    </source>
</evidence>
<comment type="caution">
    <text evidence="2">The sequence shown here is derived from an EMBL/GenBank/DDBJ whole genome shotgun (WGS) entry which is preliminary data.</text>
</comment>
<evidence type="ECO:0000256" key="1">
    <source>
        <dbReference type="SAM" id="MobiDB-lite"/>
    </source>
</evidence>
<dbReference type="Proteomes" id="UP001203297">
    <property type="component" value="Unassembled WGS sequence"/>
</dbReference>
<feature type="compositionally biased region" description="Low complexity" evidence="1">
    <location>
        <begin position="91"/>
        <end position="114"/>
    </location>
</feature>
<evidence type="ECO:0000313" key="2">
    <source>
        <dbReference type="EMBL" id="KAI0306045.1"/>
    </source>
</evidence>
<dbReference type="AlphaFoldDB" id="A0AAD4QR64"/>
<accession>A0AAD4QR64</accession>
<feature type="compositionally biased region" description="Polar residues" evidence="1">
    <location>
        <begin position="246"/>
        <end position="264"/>
    </location>
</feature>
<keyword evidence="3" id="KW-1185">Reference proteome</keyword>
<name>A0AAD4QR64_9AGAM</name>
<feature type="region of interest" description="Disordered" evidence="1">
    <location>
        <begin position="296"/>
        <end position="387"/>
    </location>
</feature>
<organism evidence="2 3">
    <name type="scientific">Multifurca ochricompacta</name>
    <dbReference type="NCBI Taxonomy" id="376703"/>
    <lineage>
        <taxon>Eukaryota</taxon>
        <taxon>Fungi</taxon>
        <taxon>Dikarya</taxon>
        <taxon>Basidiomycota</taxon>
        <taxon>Agaricomycotina</taxon>
        <taxon>Agaricomycetes</taxon>
        <taxon>Russulales</taxon>
        <taxon>Russulaceae</taxon>
        <taxon>Multifurca</taxon>
    </lineage>
</organism>
<dbReference type="EMBL" id="WTXG01000004">
    <property type="protein sequence ID" value="KAI0306045.1"/>
    <property type="molecule type" value="Genomic_DNA"/>
</dbReference>
<reference evidence="2" key="1">
    <citation type="journal article" date="2022" name="New Phytol.">
        <title>Evolutionary transition to the ectomycorrhizal habit in the genomes of a hyperdiverse lineage of mushroom-forming fungi.</title>
        <authorList>
            <person name="Looney B."/>
            <person name="Miyauchi S."/>
            <person name="Morin E."/>
            <person name="Drula E."/>
            <person name="Courty P.E."/>
            <person name="Kohler A."/>
            <person name="Kuo A."/>
            <person name="LaButti K."/>
            <person name="Pangilinan J."/>
            <person name="Lipzen A."/>
            <person name="Riley R."/>
            <person name="Andreopoulos W."/>
            <person name="He G."/>
            <person name="Johnson J."/>
            <person name="Nolan M."/>
            <person name="Tritt A."/>
            <person name="Barry K.W."/>
            <person name="Grigoriev I.V."/>
            <person name="Nagy L.G."/>
            <person name="Hibbett D."/>
            <person name="Henrissat B."/>
            <person name="Matheny P.B."/>
            <person name="Labbe J."/>
            <person name="Martin F.M."/>
        </authorList>
    </citation>
    <scope>NUCLEOTIDE SEQUENCE</scope>
    <source>
        <strain evidence="2">BPL690</strain>
    </source>
</reference>
<feature type="region of interest" description="Disordered" evidence="1">
    <location>
        <begin position="91"/>
        <end position="119"/>
    </location>
</feature>
<feature type="region of interest" description="Disordered" evidence="1">
    <location>
        <begin position="187"/>
        <end position="209"/>
    </location>
</feature>
<sequence>MGSATSSIPAEPVVAAVAVISALGYGYVHYARPFLQSDGGEADAGTGPSKATASVLHGQKKRGRKLQLPGDATLKNLDVLDASGSLSLLPAPIPASAPATRQQQQPRPRAMQSQEVVPGGFDGVVTSDDSREAQQHFVAAATKKPKKKKGKKVAVAVLTEPSSASTSPATVFPSALASTEGLAGNVAAPAPSGKPKKVQASGSATALDAQDERWTRVEARKKRAVSPHDSLSKLQTSGAMTVDVTTSDAGVTTSATGNSSPVTERTTEDELPSGLDESALGVPALSLLDAPPRVLPVRPLPGEQPAKGFTWEDYEGVQIDEDASGEDDGGWGVVRSRRRPQKTASGDQTTTAPQSQTKKQRQKHKTRRLEGSKTGKGGAATSCFGIT</sequence>
<proteinExistence type="predicted"/>
<feature type="region of interest" description="Disordered" evidence="1">
    <location>
        <begin position="246"/>
        <end position="274"/>
    </location>
</feature>
<gene>
    <name evidence="2" type="ORF">B0F90DRAFT_958200</name>
</gene>
<feature type="compositionally biased region" description="Acidic residues" evidence="1">
    <location>
        <begin position="312"/>
        <end position="329"/>
    </location>
</feature>
<feature type="compositionally biased region" description="Polar residues" evidence="1">
    <location>
        <begin position="342"/>
        <end position="353"/>
    </location>
</feature>